<name>A0ABD2ACH0_VESSQ</name>
<evidence type="ECO:0000313" key="1">
    <source>
        <dbReference type="EMBL" id="KAL2718276.1"/>
    </source>
</evidence>
<evidence type="ECO:0000313" key="2">
    <source>
        <dbReference type="Proteomes" id="UP001607302"/>
    </source>
</evidence>
<keyword evidence="2" id="KW-1185">Reference proteome</keyword>
<sequence>MELVSRYVKAPPVSRAWYRRRKRRIEKARKGMGDAVGVTASDGNGFRNANAHVQRALWNRRESDVSYVELGQPAELYHDPGLLSSSPLLYTIFIKTIESFSTISKFQKGLKGKEIAFEKTQGTVVPMIVQTSIHCFI</sequence>
<reference evidence="1 2" key="1">
    <citation type="journal article" date="2024" name="Ann. Entomol. Soc. Am.">
        <title>Genomic analyses of the southern and eastern yellowjacket wasps (Hymenoptera: Vespidae) reveal evolutionary signatures of social life.</title>
        <authorList>
            <person name="Catto M.A."/>
            <person name="Caine P.B."/>
            <person name="Orr S.E."/>
            <person name="Hunt B.G."/>
            <person name="Goodisman M.A.D."/>
        </authorList>
    </citation>
    <scope>NUCLEOTIDE SEQUENCE [LARGE SCALE GENOMIC DNA]</scope>
    <source>
        <strain evidence="1">233</strain>
        <tissue evidence="1">Head and thorax</tissue>
    </source>
</reference>
<comment type="caution">
    <text evidence="1">The sequence shown here is derived from an EMBL/GenBank/DDBJ whole genome shotgun (WGS) entry which is preliminary data.</text>
</comment>
<accession>A0ABD2ACH0</accession>
<gene>
    <name evidence="1" type="ORF">V1478_012152</name>
</gene>
<proteinExistence type="predicted"/>
<organism evidence="1 2">
    <name type="scientific">Vespula squamosa</name>
    <name type="common">Southern yellow jacket</name>
    <name type="synonym">Wasp</name>
    <dbReference type="NCBI Taxonomy" id="30214"/>
    <lineage>
        <taxon>Eukaryota</taxon>
        <taxon>Metazoa</taxon>
        <taxon>Ecdysozoa</taxon>
        <taxon>Arthropoda</taxon>
        <taxon>Hexapoda</taxon>
        <taxon>Insecta</taxon>
        <taxon>Pterygota</taxon>
        <taxon>Neoptera</taxon>
        <taxon>Endopterygota</taxon>
        <taxon>Hymenoptera</taxon>
        <taxon>Apocrita</taxon>
        <taxon>Aculeata</taxon>
        <taxon>Vespoidea</taxon>
        <taxon>Vespidae</taxon>
        <taxon>Vespinae</taxon>
        <taxon>Vespula</taxon>
    </lineage>
</organism>
<protein>
    <submittedName>
        <fullName evidence="1">Uncharacterized protein</fullName>
    </submittedName>
</protein>
<dbReference type="AlphaFoldDB" id="A0ABD2ACH0"/>
<dbReference type="EMBL" id="JAUDFV010000152">
    <property type="protein sequence ID" value="KAL2718276.1"/>
    <property type="molecule type" value="Genomic_DNA"/>
</dbReference>
<dbReference type="Proteomes" id="UP001607302">
    <property type="component" value="Unassembled WGS sequence"/>
</dbReference>